<sequence>MKAIVRSGFGGPEVLRIVERPMPAIKPDCVLIRVRAFGLNRAELYMRRGLWGDVAEISGIECVGSVVCDATGFLREGQTVAALMGGMGRTVDGSYAEYVVVPAKNVVAVETTLDWQRLAALPETYAVAWTCLHDNLGVKAGQRLVVRGGTSSLGLAAIDIGRQLGAQVIATTRRPEGVALLRSREVAHAVTTEGDLPGSPDWPGGKADAVLDLIGNSTILNSMCATRPGGRVCMAGFLGGLAPVGDFNPLSQMPSGVQLSFFGSFSFGTSDFPLSKVPMQQIVDFEARGVFRGRPAHVFDFSEIATAHELMEHNEAGGKCVVLV</sequence>
<dbReference type="InterPro" id="IPR036291">
    <property type="entry name" value="NAD(P)-bd_dom_sf"/>
</dbReference>
<dbReference type="GO" id="GO:0102523">
    <property type="term" value="F:2-chloroacrylate reductase activity"/>
    <property type="evidence" value="ECO:0007669"/>
    <property type="project" value="UniProtKB-EC"/>
</dbReference>
<reference evidence="4 5" key="1">
    <citation type="submission" date="2020-04" db="EMBL/GenBank/DDBJ databases">
        <authorList>
            <person name="De Canck E."/>
        </authorList>
    </citation>
    <scope>NUCLEOTIDE SEQUENCE [LARGE SCALE GENOMIC DNA]</scope>
    <source>
        <strain evidence="4 5">LMG 29739</strain>
    </source>
</reference>
<protein>
    <submittedName>
        <fullName evidence="4">2-haloacrylate reductase</fullName>
        <ecNumber evidence="4">1.3.1.103</ecNumber>
    </submittedName>
</protein>
<dbReference type="InterPro" id="IPR020843">
    <property type="entry name" value="ER"/>
</dbReference>
<dbReference type="PANTHER" id="PTHR48106:SF18">
    <property type="entry name" value="QUINONE OXIDOREDUCTASE PIG3"/>
    <property type="match status" value="1"/>
</dbReference>
<keyword evidence="1" id="KW-0521">NADP</keyword>
<dbReference type="Pfam" id="PF13602">
    <property type="entry name" value="ADH_zinc_N_2"/>
    <property type="match status" value="1"/>
</dbReference>
<dbReference type="GO" id="GO:0016651">
    <property type="term" value="F:oxidoreductase activity, acting on NAD(P)H"/>
    <property type="evidence" value="ECO:0007669"/>
    <property type="project" value="TreeGrafter"/>
</dbReference>
<dbReference type="EC" id="1.3.1.103" evidence="4"/>
<keyword evidence="5" id="KW-1185">Reference proteome</keyword>
<dbReference type="Gene3D" id="3.90.180.10">
    <property type="entry name" value="Medium-chain alcohol dehydrogenases, catalytic domain"/>
    <property type="match status" value="1"/>
</dbReference>
<evidence type="ECO:0000256" key="1">
    <source>
        <dbReference type="ARBA" id="ARBA00022857"/>
    </source>
</evidence>
<dbReference type="PANTHER" id="PTHR48106">
    <property type="entry name" value="QUINONE OXIDOREDUCTASE PIG3-RELATED"/>
    <property type="match status" value="1"/>
</dbReference>
<dbReference type="Proteomes" id="UP000494329">
    <property type="component" value="Unassembled WGS sequence"/>
</dbReference>
<dbReference type="GO" id="GO:0070402">
    <property type="term" value="F:NADPH binding"/>
    <property type="evidence" value="ECO:0007669"/>
    <property type="project" value="TreeGrafter"/>
</dbReference>
<dbReference type="RefSeq" id="WP_175110710.1">
    <property type="nucleotide sequence ID" value="NZ_CADIKF010000012.1"/>
</dbReference>
<evidence type="ECO:0000256" key="2">
    <source>
        <dbReference type="ARBA" id="ARBA00023002"/>
    </source>
</evidence>
<organism evidence="4 5">
    <name type="scientific">Paraburkholderia solisilvae</name>
    <dbReference type="NCBI Taxonomy" id="624376"/>
    <lineage>
        <taxon>Bacteria</taxon>
        <taxon>Pseudomonadati</taxon>
        <taxon>Pseudomonadota</taxon>
        <taxon>Betaproteobacteria</taxon>
        <taxon>Burkholderiales</taxon>
        <taxon>Burkholderiaceae</taxon>
        <taxon>Paraburkholderia</taxon>
    </lineage>
</organism>
<feature type="domain" description="Enoyl reductase (ER)" evidence="3">
    <location>
        <begin position="10"/>
        <end position="322"/>
    </location>
</feature>
<dbReference type="InterPro" id="IPR011032">
    <property type="entry name" value="GroES-like_sf"/>
</dbReference>
<dbReference type="SMART" id="SM00829">
    <property type="entry name" value="PKS_ER"/>
    <property type="match status" value="1"/>
</dbReference>
<accession>A0A6J5DJZ4</accession>
<dbReference type="EMBL" id="CADIKF010000012">
    <property type="protein sequence ID" value="CAB3754610.1"/>
    <property type="molecule type" value="Genomic_DNA"/>
</dbReference>
<keyword evidence="2 4" id="KW-0560">Oxidoreductase</keyword>
<evidence type="ECO:0000259" key="3">
    <source>
        <dbReference type="SMART" id="SM00829"/>
    </source>
</evidence>
<dbReference type="AlphaFoldDB" id="A0A6J5DJZ4"/>
<dbReference type="SUPFAM" id="SSF50129">
    <property type="entry name" value="GroES-like"/>
    <property type="match status" value="1"/>
</dbReference>
<dbReference type="Pfam" id="PF08240">
    <property type="entry name" value="ADH_N"/>
    <property type="match status" value="1"/>
</dbReference>
<evidence type="ECO:0000313" key="4">
    <source>
        <dbReference type="EMBL" id="CAB3754610.1"/>
    </source>
</evidence>
<gene>
    <name evidence="4" type="ORF">LMG29739_01972</name>
</gene>
<evidence type="ECO:0000313" key="5">
    <source>
        <dbReference type="Proteomes" id="UP000494329"/>
    </source>
</evidence>
<dbReference type="InterPro" id="IPR013154">
    <property type="entry name" value="ADH-like_N"/>
</dbReference>
<name>A0A6J5DJZ4_9BURK</name>
<dbReference type="SUPFAM" id="SSF51735">
    <property type="entry name" value="NAD(P)-binding Rossmann-fold domains"/>
    <property type="match status" value="1"/>
</dbReference>
<dbReference type="Gene3D" id="3.40.50.720">
    <property type="entry name" value="NAD(P)-binding Rossmann-like Domain"/>
    <property type="match status" value="1"/>
</dbReference>
<proteinExistence type="predicted"/>